<dbReference type="Proteomes" id="UP001154282">
    <property type="component" value="Unassembled WGS sequence"/>
</dbReference>
<feature type="region of interest" description="Disordered" evidence="1">
    <location>
        <begin position="1"/>
        <end position="36"/>
    </location>
</feature>
<dbReference type="AlphaFoldDB" id="A0AAV0J0W0"/>
<sequence>DTASPTSGTGLCTKPVAPPVGTRFADPEPKTIIKTI</sequence>
<evidence type="ECO:0000256" key="1">
    <source>
        <dbReference type="SAM" id="MobiDB-lite"/>
    </source>
</evidence>
<feature type="non-terminal residue" evidence="2">
    <location>
        <position position="1"/>
    </location>
</feature>
<accession>A0AAV0J0W0</accession>
<organism evidence="2 3">
    <name type="scientific">Linum tenue</name>
    <dbReference type="NCBI Taxonomy" id="586396"/>
    <lineage>
        <taxon>Eukaryota</taxon>
        <taxon>Viridiplantae</taxon>
        <taxon>Streptophyta</taxon>
        <taxon>Embryophyta</taxon>
        <taxon>Tracheophyta</taxon>
        <taxon>Spermatophyta</taxon>
        <taxon>Magnoliopsida</taxon>
        <taxon>eudicotyledons</taxon>
        <taxon>Gunneridae</taxon>
        <taxon>Pentapetalae</taxon>
        <taxon>rosids</taxon>
        <taxon>fabids</taxon>
        <taxon>Malpighiales</taxon>
        <taxon>Linaceae</taxon>
        <taxon>Linum</taxon>
    </lineage>
</organism>
<evidence type="ECO:0000313" key="3">
    <source>
        <dbReference type="Proteomes" id="UP001154282"/>
    </source>
</evidence>
<dbReference type="EMBL" id="CAMGYJ010000004">
    <property type="protein sequence ID" value="CAI0403292.1"/>
    <property type="molecule type" value="Genomic_DNA"/>
</dbReference>
<reference evidence="2" key="1">
    <citation type="submission" date="2022-08" db="EMBL/GenBank/DDBJ databases">
        <authorList>
            <person name="Gutierrez-Valencia J."/>
        </authorList>
    </citation>
    <scope>NUCLEOTIDE SEQUENCE</scope>
</reference>
<feature type="compositionally biased region" description="Polar residues" evidence="1">
    <location>
        <begin position="1"/>
        <end position="10"/>
    </location>
</feature>
<feature type="compositionally biased region" description="Basic and acidic residues" evidence="1">
    <location>
        <begin position="25"/>
        <end position="36"/>
    </location>
</feature>
<comment type="caution">
    <text evidence="2">The sequence shown here is derived from an EMBL/GenBank/DDBJ whole genome shotgun (WGS) entry which is preliminary data.</text>
</comment>
<proteinExistence type="predicted"/>
<protein>
    <submittedName>
        <fullName evidence="2">Uncharacterized protein</fullName>
    </submittedName>
</protein>
<name>A0AAV0J0W0_9ROSI</name>
<keyword evidence="3" id="KW-1185">Reference proteome</keyword>
<evidence type="ECO:0000313" key="2">
    <source>
        <dbReference type="EMBL" id="CAI0403292.1"/>
    </source>
</evidence>
<gene>
    <name evidence="2" type="ORF">LITE_LOCUS11969</name>
</gene>